<dbReference type="PANTHER" id="PTHR22838">
    <property type="entry name" value="WD REPEAT PROTEIN 26-RELATED"/>
    <property type="match status" value="1"/>
</dbReference>
<feature type="repeat" description="WD" evidence="3">
    <location>
        <begin position="568"/>
        <end position="594"/>
    </location>
</feature>
<feature type="repeat" description="WD" evidence="3">
    <location>
        <begin position="345"/>
        <end position="385"/>
    </location>
</feature>
<feature type="region of interest" description="Disordered" evidence="4">
    <location>
        <begin position="457"/>
        <end position="482"/>
    </location>
</feature>
<feature type="repeat" description="WD" evidence="3">
    <location>
        <begin position="600"/>
        <end position="629"/>
    </location>
</feature>
<dbReference type="Pfam" id="PF23627">
    <property type="entry name" value="LisH_WDR26"/>
    <property type="match status" value="1"/>
</dbReference>
<feature type="repeat" description="WD" evidence="3">
    <location>
        <begin position="295"/>
        <end position="336"/>
    </location>
</feature>
<evidence type="ECO:0000256" key="1">
    <source>
        <dbReference type="ARBA" id="ARBA00022574"/>
    </source>
</evidence>
<organism evidence="6 7">
    <name type="scientific">Somion occarium</name>
    <dbReference type="NCBI Taxonomy" id="3059160"/>
    <lineage>
        <taxon>Eukaryota</taxon>
        <taxon>Fungi</taxon>
        <taxon>Dikarya</taxon>
        <taxon>Basidiomycota</taxon>
        <taxon>Agaricomycotina</taxon>
        <taxon>Agaricomycetes</taxon>
        <taxon>Polyporales</taxon>
        <taxon>Cerrenaceae</taxon>
        <taxon>Somion</taxon>
    </lineage>
</organism>
<evidence type="ECO:0000256" key="4">
    <source>
        <dbReference type="SAM" id="MobiDB-lite"/>
    </source>
</evidence>
<keyword evidence="7" id="KW-1185">Reference proteome</keyword>
<dbReference type="PANTHER" id="PTHR22838:SF0">
    <property type="entry name" value="WD REPEAT-CONTAINING PROTEIN 26"/>
    <property type="match status" value="1"/>
</dbReference>
<sequence>MRLTETDEDSTLSVSYDSMAEPGPSSSPLKHNGISKTTNGFSSPYTNGNGKARVLDSLDGHTPDRSRSSIARVSLPGSTLYNDSYVDREEFVRLVIQSLRDVGYIESAATLEAESGYTMESPEVSDFRQCILDGAWAQAEAALEHLGVAELEDLQEAKFLISRQKYLELLEADKTSAALQVLRYELAPLNVDPDQLHSLSGLLMCSDSADLRHQTGWDGTSGTSRRQLLVNLQRYIPSSVMIPQRRFATLLDQARIYQQSRCLYHNSPTSARTFSLYTDHLCDNSAFPKTTSVILEGHNDEVWNLEWSHDGRYLATGSSDKTAIIWRIGPGTDPNTREIRSQFILRDHQFAVGCVAWSPDDSVLLTSAEHHIKMWNTRTGVCMNMLDVHKDVVTALVWLPDGSGFISGGLDRKIVFWDADGKQRDSWDRTPIRVTDLAITPDFTRLVAVGMYDLPATPHPGSNPTAPDSGTPAVGGSAPANGSAGSATRLIVYQLSNQQEQASVQMDGELTSVKVSDDSQYALINRASKANANCEIQLWDLNTHKIVRKYQGHKQSQHVIRSCFGGVDGSFVASGSEDGNVYIWHRDTAELLETLSGHGEGSVNSVAWNPTNERMFASCSDDRTIRIWEAPPQSAYLTSPALVDVPAEYNGNEPESSGKGKGKGRERWDGDDMDGVHYGYVSGDVSTSL</sequence>
<evidence type="ECO:0000256" key="3">
    <source>
        <dbReference type="PROSITE-ProRule" id="PRU00221"/>
    </source>
</evidence>
<evidence type="ECO:0000256" key="2">
    <source>
        <dbReference type="ARBA" id="ARBA00022737"/>
    </source>
</evidence>
<dbReference type="PROSITE" id="PS50896">
    <property type="entry name" value="LISH"/>
    <property type="match status" value="1"/>
</dbReference>
<dbReference type="InterPro" id="IPR001680">
    <property type="entry name" value="WD40_rpt"/>
</dbReference>
<evidence type="ECO:0000259" key="5">
    <source>
        <dbReference type="PROSITE" id="PS50897"/>
    </source>
</evidence>
<feature type="repeat" description="WD" evidence="3">
    <location>
        <begin position="386"/>
        <end position="418"/>
    </location>
</feature>
<evidence type="ECO:0000313" key="6">
    <source>
        <dbReference type="EMBL" id="CAL1705275.1"/>
    </source>
</evidence>
<feature type="domain" description="CTLH" evidence="5">
    <location>
        <begin position="127"/>
        <end position="177"/>
    </location>
</feature>
<dbReference type="InterPro" id="IPR015943">
    <property type="entry name" value="WD40/YVTN_repeat-like_dom_sf"/>
</dbReference>
<feature type="region of interest" description="Disordered" evidence="4">
    <location>
        <begin position="1"/>
        <end position="69"/>
    </location>
</feature>
<dbReference type="Pfam" id="PF00400">
    <property type="entry name" value="WD40"/>
    <property type="match status" value="5"/>
</dbReference>
<dbReference type="SUPFAM" id="SSF50978">
    <property type="entry name" value="WD40 repeat-like"/>
    <property type="match status" value="1"/>
</dbReference>
<name>A0ABP1DBP6_9APHY</name>
<protein>
    <recommendedName>
        <fullName evidence="5">CTLH domain-containing protein</fullName>
    </recommendedName>
</protein>
<dbReference type="SMART" id="SM00320">
    <property type="entry name" value="WD40"/>
    <property type="match status" value="5"/>
</dbReference>
<dbReference type="Proteomes" id="UP001497453">
    <property type="component" value="Chromosome 3"/>
</dbReference>
<gene>
    <name evidence="6" type="ORF">GFSPODELE1_LOCUS5351</name>
</gene>
<accession>A0ABP1DBP6</accession>
<evidence type="ECO:0000313" key="7">
    <source>
        <dbReference type="Proteomes" id="UP001497453"/>
    </source>
</evidence>
<feature type="region of interest" description="Disordered" evidence="4">
    <location>
        <begin position="646"/>
        <end position="673"/>
    </location>
</feature>
<feature type="compositionally biased region" description="Acidic residues" evidence="4">
    <location>
        <begin position="1"/>
        <end position="10"/>
    </location>
</feature>
<dbReference type="PROSITE" id="PS50082">
    <property type="entry name" value="WD_REPEATS_2"/>
    <property type="match status" value="5"/>
</dbReference>
<keyword evidence="2" id="KW-0677">Repeat</keyword>
<dbReference type="InterPro" id="IPR051350">
    <property type="entry name" value="WD_repeat-ST_regulator"/>
</dbReference>
<dbReference type="PROSITE" id="PS50897">
    <property type="entry name" value="CTLH"/>
    <property type="match status" value="1"/>
</dbReference>
<dbReference type="PROSITE" id="PS50294">
    <property type="entry name" value="WD_REPEATS_REGION"/>
    <property type="match status" value="3"/>
</dbReference>
<feature type="compositionally biased region" description="Polar residues" evidence="4">
    <location>
        <begin position="24"/>
        <end position="49"/>
    </location>
</feature>
<reference evidence="7" key="1">
    <citation type="submission" date="2024-04" db="EMBL/GenBank/DDBJ databases">
        <authorList>
            <person name="Shaw F."/>
            <person name="Minotto A."/>
        </authorList>
    </citation>
    <scope>NUCLEOTIDE SEQUENCE [LARGE SCALE GENOMIC DNA]</scope>
</reference>
<dbReference type="InterPro" id="IPR006594">
    <property type="entry name" value="LisH"/>
</dbReference>
<dbReference type="EMBL" id="OZ037946">
    <property type="protein sequence ID" value="CAL1705275.1"/>
    <property type="molecule type" value="Genomic_DNA"/>
</dbReference>
<dbReference type="Gene3D" id="2.130.10.10">
    <property type="entry name" value="YVTN repeat-like/Quinoprotein amine dehydrogenase"/>
    <property type="match status" value="2"/>
</dbReference>
<keyword evidence="1 3" id="KW-0853">WD repeat</keyword>
<proteinExistence type="predicted"/>
<dbReference type="InterPro" id="IPR006595">
    <property type="entry name" value="CTLH_C"/>
</dbReference>
<dbReference type="CDD" id="cd00200">
    <property type="entry name" value="WD40"/>
    <property type="match status" value="1"/>
</dbReference>
<feature type="compositionally biased region" description="Basic and acidic residues" evidence="4">
    <location>
        <begin position="53"/>
        <end position="67"/>
    </location>
</feature>
<dbReference type="InterPro" id="IPR036322">
    <property type="entry name" value="WD40_repeat_dom_sf"/>
</dbReference>